<gene>
    <name evidence="2" type="ORF">HAND1043_LOCUS24617</name>
</gene>
<evidence type="ECO:0000313" key="2">
    <source>
        <dbReference type="EMBL" id="CAD8758103.1"/>
    </source>
</evidence>
<evidence type="ECO:0000256" key="1">
    <source>
        <dbReference type="SAM" id="SignalP"/>
    </source>
</evidence>
<keyword evidence="1" id="KW-0732">Signal</keyword>
<dbReference type="AlphaFoldDB" id="A0A6U2FXN0"/>
<protein>
    <submittedName>
        <fullName evidence="2">Uncharacterized protein</fullName>
    </submittedName>
</protein>
<accession>A0A6U2FXN0</accession>
<feature type="signal peptide" evidence="1">
    <location>
        <begin position="1"/>
        <end position="21"/>
    </location>
</feature>
<feature type="chain" id="PRO_5030159973" evidence="1">
    <location>
        <begin position="22"/>
        <end position="339"/>
    </location>
</feature>
<organism evidence="2">
    <name type="scientific">Hemiselmis andersenii</name>
    <name type="common">Cryptophyte alga</name>
    <dbReference type="NCBI Taxonomy" id="464988"/>
    <lineage>
        <taxon>Eukaryota</taxon>
        <taxon>Cryptophyceae</taxon>
        <taxon>Cryptomonadales</taxon>
        <taxon>Hemiselmidaceae</taxon>
        <taxon>Hemiselmis</taxon>
    </lineage>
</organism>
<dbReference type="PANTHER" id="PTHR36776:SF1">
    <property type="entry name" value="EXPRESSED PROTEIN"/>
    <property type="match status" value="1"/>
</dbReference>
<dbReference type="EMBL" id="HBFK01040498">
    <property type="protein sequence ID" value="CAD8758103.1"/>
    <property type="molecule type" value="Transcribed_RNA"/>
</dbReference>
<sequence>MRRWAVVVGLFGLLCSERVACFLPATPSLRMRASQAVHAGSMLSRTQHSRNVLVGKPLKARTGAPGLLAQAGGASTSDKDGVQLPEGNVKEVSAWLSDEVRQWLDDEWIPRDIHREIGEIAAGAYESARERGINEAGDILMEVANTMMGVDLYEADVGAFDIANKVTDLLLINDGRDVCCTVQPYNAGPSSRAVASDDSVVPPEAVSWTVPDSGFDRYQFLQQTMDGRTDASVVDRAVLESLGFTVRKEQDKTVYDASSVKDDRVLGINKILGDEESCELLQEMLKEDLEEANKDEEDLEPLIEALVGEGAFRMAKDEGDVDFAMREVCVKWLHFSGGY</sequence>
<dbReference type="PANTHER" id="PTHR36776">
    <property type="entry name" value="EXPRESSED PROTEIN"/>
    <property type="match status" value="1"/>
</dbReference>
<proteinExistence type="predicted"/>
<reference evidence="2" key="1">
    <citation type="submission" date="2021-01" db="EMBL/GenBank/DDBJ databases">
        <authorList>
            <person name="Corre E."/>
            <person name="Pelletier E."/>
            <person name="Niang G."/>
            <person name="Scheremetjew M."/>
            <person name="Finn R."/>
            <person name="Kale V."/>
            <person name="Holt S."/>
            <person name="Cochrane G."/>
            <person name="Meng A."/>
            <person name="Brown T."/>
            <person name="Cohen L."/>
        </authorList>
    </citation>
    <scope>NUCLEOTIDE SEQUENCE</scope>
    <source>
        <strain evidence="2">CCMP441</strain>
    </source>
</reference>
<name>A0A6U2FXN0_HEMAN</name>